<evidence type="ECO:0000256" key="3">
    <source>
        <dbReference type="ARBA" id="ARBA00022692"/>
    </source>
</evidence>
<feature type="transmembrane region" description="Helical" evidence="6">
    <location>
        <begin position="102"/>
        <end position="120"/>
    </location>
</feature>
<dbReference type="Gene3D" id="3.30.70.270">
    <property type="match status" value="1"/>
</dbReference>
<dbReference type="InterPro" id="IPR011620">
    <property type="entry name" value="Sig_transdc_His_kinase_LytS_TM"/>
</dbReference>
<feature type="transmembrane region" description="Helical" evidence="6">
    <location>
        <begin position="158"/>
        <end position="175"/>
    </location>
</feature>
<dbReference type="Proteomes" id="UP000228754">
    <property type="component" value="Unassembled WGS sequence"/>
</dbReference>
<dbReference type="GO" id="GO:0005886">
    <property type="term" value="C:plasma membrane"/>
    <property type="evidence" value="ECO:0007669"/>
    <property type="project" value="UniProtKB-SubCell"/>
</dbReference>
<feature type="transmembrane region" description="Helical" evidence="6">
    <location>
        <begin position="68"/>
        <end position="96"/>
    </location>
</feature>
<dbReference type="GO" id="GO:0043709">
    <property type="term" value="P:cell adhesion involved in single-species biofilm formation"/>
    <property type="evidence" value="ECO:0007669"/>
    <property type="project" value="TreeGrafter"/>
</dbReference>
<dbReference type="PANTHER" id="PTHR45138:SF9">
    <property type="entry name" value="DIGUANYLATE CYCLASE DGCM-RELATED"/>
    <property type="match status" value="1"/>
</dbReference>
<evidence type="ECO:0000259" key="7">
    <source>
        <dbReference type="PROSITE" id="PS50887"/>
    </source>
</evidence>
<keyword evidence="5 6" id="KW-0472">Membrane</keyword>
<dbReference type="Pfam" id="PF07694">
    <property type="entry name" value="5TM-5TMR_LYT"/>
    <property type="match status" value="1"/>
</dbReference>
<evidence type="ECO:0000256" key="2">
    <source>
        <dbReference type="ARBA" id="ARBA00022475"/>
    </source>
</evidence>
<feature type="domain" description="GGDEF" evidence="7">
    <location>
        <begin position="223"/>
        <end position="357"/>
    </location>
</feature>
<accession>A0A2A5IYS1</accession>
<dbReference type="FunFam" id="3.30.70.270:FF:000001">
    <property type="entry name" value="Diguanylate cyclase domain protein"/>
    <property type="match status" value="1"/>
</dbReference>
<evidence type="ECO:0000313" key="8">
    <source>
        <dbReference type="EMBL" id="PCK22403.1"/>
    </source>
</evidence>
<name>A0A2A5IYS1_BACPU</name>
<dbReference type="InterPro" id="IPR029787">
    <property type="entry name" value="Nucleotide_cyclase"/>
</dbReference>
<keyword evidence="2" id="KW-1003">Cell membrane</keyword>
<evidence type="ECO:0000256" key="5">
    <source>
        <dbReference type="ARBA" id="ARBA00023136"/>
    </source>
</evidence>
<keyword evidence="4 6" id="KW-1133">Transmembrane helix</keyword>
<dbReference type="InterPro" id="IPR050469">
    <property type="entry name" value="Diguanylate_Cyclase"/>
</dbReference>
<dbReference type="GO" id="GO:0052621">
    <property type="term" value="F:diguanylate cyclase activity"/>
    <property type="evidence" value="ECO:0007669"/>
    <property type="project" value="TreeGrafter"/>
</dbReference>
<dbReference type="GO" id="GO:0000155">
    <property type="term" value="F:phosphorelay sensor kinase activity"/>
    <property type="evidence" value="ECO:0007669"/>
    <property type="project" value="InterPro"/>
</dbReference>
<dbReference type="InterPro" id="IPR000160">
    <property type="entry name" value="GGDEF_dom"/>
</dbReference>
<dbReference type="Pfam" id="PF00990">
    <property type="entry name" value="GGDEF"/>
    <property type="match status" value="1"/>
</dbReference>
<keyword evidence="3 6" id="KW-0812">Transmembrane</keyword>
<feature type="transmembrane region" description="Helical" evidence="6">
    <location>
        <begin position="35"/>
        <end position="56"/>
    </location>
</feature>
<dbReference type="AlphaFoldDB" id="A0A2A5IYS1"/>
<dbReference type="PANTHER" id="PTHR45138">
    <property type="entry name" value="REGULATORY COMPONENTS OF SENSORY TRANSDUCTION SYSTEM"/>
    <property type="match status" value="1"/>
</dbReference>
<proteinExistence type="predicted"/>
<dbReference type="InterPro" id="IPR043128">
    <property type="entry name" value="Rev_trsase/Diguanyl_cyclase"/>
</dbReference>
<dbReference type="GO" id="GO:1902201">
    <property type="term" value="P:negative regulation of bacterial-type flagellum-dependent cell motility"/>
    <property type="evidence" value="ECO:0007669"/>
    <property type="project" value="TreeGrafter"/>
</dbReference>
<dbReference type="SMART" id="SM00267">
    <property type="entry name" value="GGDEF"/>
    <property type="match status" value="1"/>
</dbReference>
<dbReference type="SUPFAM" id="SSF55073">
    <property type="entry name" value="Nucleotide cyclase"/>
    <property type="match status" value="1"/>
</dbReference>
<feature type="transmembrane region" description="Helical" evidence="6">
    <location>
        <begin position="5"/>
        <end position="23"/>
    </location>
</feature>
<dbReference type="GO" id="GO:0071555">
    <property type="term" value="P:cell wall organization"/>
    <property type="evidence" value="ECO:0007669"/>
    <property type="project" value="InterPro"/>
</dbReference>
<sequence length="363" mass="41663">MLRDLFINLTILVTFHYLFMLVFKENFLKKEDTLLRQICKGMISGLLGVLLMFFSIKAGPAIIDLRHIPLILTAFYGGIAQTFIAACVVIIGRLLIEANVGSFINIFSMIFIATASFLIAERHLNHVLKMLLSITISNVIATILFITIVHETSFELHFTYWIFSYIAGLFNFYIIEHQTKSYQLLNLYKFQAHYDFLTGVLNKRKFEEVLSDAFLMKLKQPTHQMSLIYLDIDYFKSINDQYGHHEGDIVLKEIGTRLMKNTRSSDYIGRIGGEEFAVLLPNCSVEKTWQIAERLRRKIADQPIYLQNGTSIQITVSLGCAYFPGTSANINQLPITADQELYKAKQSGRNQVSFSERRRDHLT</sequence>
<organism evidence="8 9">
    <name type="scientific">Bacillus pumilus</name>
    <name type="common">Bacillus mesentericus</name>
    <dbReference type="NCBI Taxonomy" id="1408"/>
    <lineage>
        <taxon>Bacteria</taxon>
        <taxon>Bacillati</taxon>
        <taxon>Bacillota</taxon>
        <taxon>Bacilli</taxon>
        <taxon>Bacillales</taxon>
        <taxon>Bacillaceae</taxon>
        <taxon>Bacillus</taxon>
    </lineage>
</organism>
<comment type="subcellular location">
    <subcellularLocation>
        <location evidence="1">Cell membrane</location>
        <topology evidence="1">Multi-pass membrane protein</topology>
    </subcellularLocation>
</comment>
<evidence type="ECO:0000256" key="6">
    <source>
        <dbReference type="SAM" id="Phobius"/>
    </source>
</evidence>
<gene>
    <name evidence="8" type="ORF">CEY02_04465</name>
</gene>
<comment type="caution">
    <text evidence="8">The sequence shown here is derived from an EMBL/GenBank/DDBJ whole genome shotgun (WGS) entry which is preliminary data.</text>
</comment>
<dbReference type="CDD" id="cd01949">
    <property type="entry name" value="GGDEF"/>
    <property type="match status" value="1"/>
</dbReference>
<dbReference type="EMBL" id="NKHG01000028">
    <property type="protein sequence ID" value="PCK22403.1"/>
    <property type="molecule type" value="Genomic_DNA"/>
</dbReference>
<evidence type="ECO:0000256" key="1">
    <source>
        <dbReference type="ARBA" id="ARBA00004651"/>
    </source>
</evidence>
<reference evidence="8 9" key="1">
    <citation type="submission" date="2017-06" db="EMBL/GenBank/DDBJ databases">
        <title>Draft Genome Sequence of Bacillus sp Strain 36R Isolated from saline sediment at Atanasia, Sonora, Mexico.</title>
        <authorList>
            <person name="Sanchez Diaz R."/>
            <person name="Quiroz Macias M.E."/>
            <person name="Ibarra Gamez J.C."/>
            <person name="Enciso Ibarra J."/>
            <person name="Gomez Gil B."/>
            <person name="Galaviz Silva L."/>
        </authorList>
    </citation>
    <scope>NUCLEOTIDE SEQUENCE [LARGE SCALE GENOMIC DNA]</scope>
    <source>
        <strain evidence="8 9">36R_ATNSAL</strain>
    </source>
</reference>
<evidence type="ECO:0000313" key="9">
    <source>
        <dbReference type="Proteomes" id="UP000228754"/>
    </source>
</evidence>
<dbReference type="NCBIfam" id="TIGR00254">
    <property type="entry name" value="GGDEF"/>
    <property type="match status" value="1"/>
</dbReference>
<evidence type="ECO:0000256" key="4">
    <source>
        <dbReference type="ARBA" id="ARBA00022989"/>
    </source>
</evidence>
<feature type="transmembrane region" description="Helical" evidence="6">
    <location>
        <begin position="127"/>
        <end position="146"/>
    </location>
</feature>
<dbReference type="OrthoDB" id="9759607at2"/>
<protein>
    <recommendedName>
        <fullName evidence="7">GGDEF domain-containing protein</fullName>
    </recommendedName>
</protein>
<dbReference type="PROSITE" id="PS50887">
    <property type="entry name" value="GGDEF"/>
    <property type="match status" value="1"/>
</dbReference>